<sequence>ICGGNQVFLTVVDTSRSTNLTLCATASTQDSFNNSDFREYIRHVEEYDLQFIFQLCTITLTADVMAYIHGMNPTILEDWNFGITPQLQVVWRTHIGLYSHRPLHVKRIMPLQRKRRILTVNLIFGLLTLRNDFHLT</sequence>
<evidence type="ECO:0000256" key="8">
    <source>
        <dbReference type="RuleBase" id="RU361248"/>
    </source>
</evidence>
<evidence type="ECO:0000256" key="7">
    <source>
        <dbReference type="ARBA" id="ARBA00023296"/>
    </source>
</evidence>
<gene>
    <name evidence="8 9" type="primary">L1</name>
</gene>
<keyword evidence="8" id="KW-1145">T=7 icosahedral capsid protein</keyword>
<keyword evidence="3 8" id="KW-0945">Host-virus interaction</keyword>
<evidence type="ECO:0000256" key="6">
    <source>
        <dbReference type="ARBA" id="ARBA00022921"/>
    </source>
</evidence>
<feature type="non-terminal residue" evidence="9">
    <location>
        <position position="136"/>
    </location>
</feature>
<protein>
    <recommendedName>
        <fullName evidence="8">Major capsid protein L1</fullName>
    </recommendedName>
</protein>
<dbReference type="Pfam" id="PF00500">
    <property type="entry name" value="Late_protein_L1"/>
    <property type="match status" value="1"/>
</dbReference>
<dbReference type="InterPro" id="IPR011222">
    <property type="entry name" value="dsDNA_vir_gr_I_capsid"/>
</dbReference>
<dbReference type="GO" id="GO:0019062">
    <property type="term" value="P:virion attachment to host cell"/>
    <property type="evidence" value="ECO:0007669"/>
    <property type="project" value="UniProtKB-UniRule"/>
</dbReference>
<evidence type="ECO:0000256" key="4">
    <source>
        <dbReference type="ARBA" id="ARBA00022804"/>
    </source>
</evidence>
<reference evidence="9" key="1">
    <citation type="journal article" date="2009" name="J. Med. Virol.">
        <title>High-risk HPV types in lesions of the uterine cervix of female commercial sex workers in the Philippines.</title>
        <authorList>
            <person name="Miyashita M."/>
            <person name="Agdamag D.M."/>
            <person name="Sasagawa T."/>
            <person name="Matsushita K."/>
            <person name="Salud L.M."/>
            <person name="Salud C.O."/>
            <person name="Saikawa K."/>
            <person name="Leano P.S."/>
            <person name="Pagcaliwagan T."/>
            <person name="Acuna J."/>
            <person name="Ishizaki A."/>
            <person name="Kageyama S."/>
            <person name="Ichimura H."/>
        </authorList>
    </citation>
    <scope>NUCLEOTIDE SEQUENCE</scope>
    <source>
        <strain evidence="9">06JAN_PHL_MY013_13n</strain>
    </source>
</reference>
<dbReference type="InterPro" id="IPR036973">
    <property type="entry name" value="Capsid_L1_sf_Papillomavir"/>
</dbReference>
<dbReference type="InterPro" id="IPR002210">
    <property type="entry name" value="Capsid_L1_Papillomavir"/>
</dbReference>
<dbReference type="GO" id="GO:0039620">
    <property type="term" value="C:T=7 icosahedral viral capsid"/>
    <property type="evidence" value="ECO:0007669"/>
    <property type="project" value="UniProtKB-KW"/>
</dbReference>
<keyword evidence="2 8" id="KW-0167">Capsid protein</keyword>
<dbReference type="EMBL" id="EU911047">
    <property type="protein sequence ID" value="ACK56324.1"/>
    <property type="molecule type" value="Genomic_DNA"/>
</dbReference>
<comment type="similarity">
    <text evidence="8">Belongs to the papillomaviridae L1 protein family.</text>
</comment>
<keyword evidence="4 8" id="KW-1161">Viral attachment to host cell</keyword>
<comment type="subcellular location">
    <subcellularLocation>
        <location evidence="1 8">Virion</location>
    </subcellularLocation>
</comment>
<organism evidence="9">
    <name type="scientific">Human papillomavirus</name>
    <dbReference type="NCBI Taxonomy" id="10566"/>
    <lineage>
        <taxon>Viruses</taxon>
        <taxon>Monodnaviria</taxon>
        <taxon>Shotokuvirae</taxon>
        <taxon>Cossaviricota</taxon>
        <taxon>Papovaviricetes</taxon>
        <taxon>Zurhausenvirales</taxon>
        <taxon>Papillomaviridae</taxon>
    </lineage>
</organism>
<evidence type="ECO:0000256" key="1">
    <source>
        <dbReference type="ARBA" id="ARBA00004328"/>
    </source>
</evidence>
<dbReference type="GO" id="GO:0005198">
    <property type="term" value="F:structural molecule activity"/>
    <property type="evidence" value="ECO:0007669"/>
    <property type="project" value="InterPro"/>
</dbReference>
<feature type="non-terminal residue" evidence="9">
    <location>
        <position position="1"/>
    </location>
</feature>
<keyword evidence="5 8" id="KW-0946">Virion</keyword>
<dbReference type="GO" id="GO:0046718">
    <property type="term" value="P:symbiont entry into host cell"/>
    <property type="evidence" value="ECO:0007669"/>
    <property type="project" value="UniProtKB-UniRule"/>
</dbReference>
<dbReference type="SUPFAM" id="SSF88648">
    <property type="entry name" value="Group I dsDNA viruses"/>
    <property type="match status" value="1"/>
</dbReference>
<dbReference type="Gene3D" id="2.60.175.20">
    <property type="entry name" value="Major capsid L1 (late) superfamily, Papillomavirus"/>
    <property type="match status" value="1"/>
</dbReference>
<evidence type="ECO:0000256" key="3">
    <source>
        <dbReference type="ARBA" id="ARBA00022581"/>
    </source>
</evidence>
<comment type="function">
    <text evidence="8">Forms an icosahedral capsid with a T=7 symmetry and a 50 nm diameter. The capsid is composed of 72 pentamers linked to each other by disulfide bonds and associated with L2 proteins. Binds to heparan sulfate proteoglycans on cell surface of basal layer keratinocytes to provide initial virion attachment. This binding mediates a conformational change in the virus capsid that facilitates efficient infection. The virion enters the host cell via endocytosis. During virus trafficking, L1 protein dissociates from the viral DNA and the genomic DNA is released to the host nucleus. The virion assembly takes place within the cell nucleus. Encapsulates the genomic DNA together with protein L2.</text>
</comment>
<evidence type="ECO:0000256" key="2">
    <source>
        <dbReference type="ARBA" id="ARBA00022561"/>
    </source>
</evidence>
<accession>B8R9C1</accession>
<comment type="subunit">
    <text evidence="8">Self-assembles into homopentamers. The capsid has an icosahedral symmetry and consists of 72 capsomers, with each capsomer being a pentamer of L1. Interacts with the minor capsid protein L2; this interaction is necessary for viral genome encapsidation.</text>
</comment>
<keyword evidence="6 8" id="KW-0426">Late protein</keyword>
<keyword evidence="7 8" id="KW-1160">Virus entry into host cell</keyword>
<name>B8R9C1_9PAPI</name>
<evidence type="ECO:0000313" key="9">
    <source>
        <dbReference type="EMBL" id="ACK56324.1"/>
    </source>
</evidence>
<evidence type="ECO:0000256" key="5">
    <source>
        <dbReference type="ARBA" id="ARBA00022844"/>
    </source>
</evidence>
<proteinExistence type="inferred from homology"/>